<accession>A0ACB9F2G8</accession>
<sequence length="208" mass="23117">MIVTVTTGQAKRGYVRFNRNLIPGQGPVMTKGSVDLILPLKSLNTSRFQSIAYSDKRSHIYMQSSPDSKSTDSKILSIGSLGDSFLATINFIKHSIHHVTLSQMIPKSCPTGPLVEVILIKFTLTIIKNTIYKSNPIGLCPTLWIPTLKHRTIGPDDLDHFMMRLFTGLNPEVAELMELCFSMNDSYRVDIECISTIVLSSYPFCSSG</sequence>
<reference evidence="2" key="1">
    <citation type="journal article" date="2022" name="Mol. Ecol. Resour.">
        <title>The genomes of chicory, endive, great burdock and yacon provide insights into Asteraceae palaeo-polyploidization history and plant inulin production.</title>
        <authorList>
            <person name="Fan W."/>
            <person name="Wang S."/>
            <person name="Wang H."/>
            <person name="Wang A."/>
            <person name="Jiang F."/>
            <person name="Liu H."/>
            <person name="Zhao H."/>
            <person name="Xu D."/>
            <person name="Zhang Y."/>
        </authorList>
    </citation>
    <scope>NUCLEOTIDE SEQUENCE [LARGE SCALE GENOMIC DNA]</scope>
    <source>
        <strain evidence="2">cv. Punajuju</strain>
    </source>
</reference>
<proteinExistence type="predicted"/>
<organism evidence="1 2">
    <name type="scientific">Cichorium intybus</name>
    <name type="common">Chicory</name>
    <dbReference type="NCBI Taxonomy" id="13427"/>
    <lineage>
        <taxon>Eukaryota</taxon>
        <taxon>Viridiplantae</taxon>
        <taxon>Streptophyta</taxon>
        <taxon>Embryophyta</taxon>
        <taxon>Tracheophyta</taxon>
        <taxon>Spermatophyta</taxon>
        <taxon>Magnoliopsida</taxon>
        <taxon>eudicotyledons</taxon>
        <taxon>Gunneridae</taxon>
        <taxon>Pentapetalae</taxon>
        <taxon>asterids</taxon>
        <taxon>campanulids</taxon>
        <taxon>Asterales</taxon>
        <taxon>Asteraceae</taxon>
        <taxon>Cichorioideae</taxon>
        <taxon>Cichorieae</taxon>
        <taxon>Cichoriinae</taxon>
        <taxon>Cichorium</taxon>
    </lineage>
</organism>
<evidence type="ECO:0000313" key="2">
    <source>
        <dbReference type="Proteomes" id="UP001055811"/>
    </source>
</evidence>
<reference evidence="1 2" key="2">
    <citation type="journal article" date="2022" name="Mol. Ecol. Resour.">
        <title>The genomes of chicory, endive, great burdock and yacon provide insights into Asteraceae paleo-polyploidization history and plant inulin production.</title>
        <authorList>
            <person name="Fan W."/>
            <person name="Wang S."/>
            <person name="Wang H."/>
            <person name="Wang A."/>
            <person name="Jiang F."/>
            <person name="Liu H."/>
            <person name="Zhao H."/>
            <person name="Xu D."/>
            <person name="Zhang Y."/>
        </authorList>
    </citation>
    <scope>NUCLEOTIDE SEQUENCE [LARGE SCALE GENOMIC DNA]</scope>
    <source>
        <strain evidence="2">cv. Punajuju</strain>
        <tissue evidence="1">Leaves</tissue>
    </source>
</reference>
<dbReference type="EMBL" id="CM042011">
    <property type="protein sequence ID" value="KAI3765434.1"/>
    <property type="molecule type" value="Genomic_DNA"/>
</dbReference>
<comment type="caution">
    <text evidence="1">The sequence shown here is derived from an EMBL/GenBank/DDBJ whole genome shotgun (WGS) entry which is preliminary data.</text>
</comment>
<dbReference type="Proteomes" id="UP001055811">
    <property type="component" value="Linkage Group LG03"/>
</dbReference>
<gene>
    <name evidence="1" type="ORF">L2E82_15467</name>
</gene>
<protein>
    <submittedName>
        <fullName evidence="1">Uncharacterized protein</fullName>
    </submittedName>
</protein>
<name>A0ACB9F2G8_CICIN</name>
<keyword evidence="2" id="KW-1185">Reference proteome</keyword>
<evidence type="ECO:0000313" key="1">
    <source>
        <dbReference type="EMBL" id="KAI3765434.1"/>
    </source>
</evidence>